<dbReference type="RefSeq" id="WP_149189062.1">
    <property type="nucleotide sequence ID" value="NZ_VTOZ01000012.1"/>
</dbReference>
<evidence type="ECO:0000256" key="7">
    <source>
        <dbReference type="ARBA" id="ARBA00023136"/>
    </source>
</evidence>
<dbReference type="EMBL" id="VTOZ01000012">
    <property type="protein sequence ID" value="TYZ28823.1"/>
    <property type="molecule type" value="Genomic_DNA"/>
</dbReference>
<proteinExistence type="inferred from homology"/>
<dbReference type="PANTHER" id="PTHR30309">
    <property type="entry name" value="INNER MEMBRANE PROTEIN YGIH"/>
    <property type="match status" value="1"/>
</dbReference>
<dbReference type="GO" id="GO:0008654">
    <property type="term" value="P:phospholipid biosynthetic process"/>
    <property type="evidence" value="ECO:0007669"/>
    <property type="project" value="UniProtKB-UniRule"/>
</dbReference>
<organism evidence="11 12">
    <name type="scientific">Selenomonas caprae</name>
    <dbReference type="NCBI Taxonomy" id="2606905"/>
    <lineage>
        <taxon>Bacteria</taxon>
        <taxon>Bacillati</taxon>
        <taxon>Bacillota</taxon>
        <taxon>Negativicutes</taxon>
        <taxon>Selenomonadales</taxon>
        <taxon>Selenomonadaceae</taxon>
        <taxon>Selenomonas</taxon>
    </lineage>
</organism>
<comment type="caution">
    <text evidence="10">Lacks conserved residue(s) required for the propagation of feature annotation.</text>
</comment>
<comment type="function">
    <text evidence="10">Catalyzes the transfer of an acyl group from acyl-phosphate (acyl-PO(4)) to glycerol-3-phosphate (G3P) to form lysophosphatidic acid (LPA). This enzyme utilizes acyl-phosphate as fatty acyl donor, but not acyl-CoA or acyl-ACP.</text>
</comment>
<comment type="pathway">
    <text evidence="10">Lipid metabolism; phospholipid metabolism.</text>
</comment>
<dbReference type="PANTHER" id="PTHR30309:SF0">
    <property type="entry name" value="GLYCEROL-3-PHOSPHATE ACYLTRANSFERASE-RELATED"/>
    <property type="match status" value="1"/>
</dbReference>
<evidence type="ECO:0000256" key="9">
    <source>
        <dbReference type="ARBA" id="ARBA00023264"/>
    </source>
</evidence>
<dbReference type="GO" id="GO:0005886">
    <property type="term" value="C:plasma membrane"/>
    <property type="evidence" value="ECO:0007669"/>
    <property type="project" value="UniProtKB-SubCell"/>
</dbReference>
<evidence type="ECO:0000256" key="6">
    <source>
        <dbReference type="ARBA" id="ARBA00023098"/>
    </source>
</evidence>
<comment type="similarity">
    <text evidence="10">Belongs to the PlsY family.</text>
</comment>
<keyword evidence="12" id="KW-1185">Reference proteome</keyword>
<evidence type="ECO:0000256" key="10">
    <source>
        <dbReference type="HAMAP-Rule" id="MF_01043"/>
    </source>
</evidence>
<dbReference type="Proteomes" id="UP000322783">
    <property type="component" value="Unassembled WGS sequence"/>
</dbReference>
<keyword evidence="1 10" id="KW-1003">Cell membrane</keyword>
<keyword evidence="3 10" id="KW-0808">Transferase</keyword>
<dbReference type="GO" id="GO:0043772">
    <property type="term" value="F:acyl-phosphate glycerol-3-phosphate acyltransferase activity"/>
    <property type="evidence" value="ECO:0007669"/>
    <property type="project" value="UniProtKB-UniRule"/>
</dbReference>
<feature type="transmembrane region" description="Helical" evidence="10">
    <location>
        <begin position="163"/>
        <end position="180"/>
    </location>
</feature>
<reference evidence="11 12" key="1">
    <citation type="submission" date="2019-08" db="EMBL/GenBank/DDBJ databases">
        <title>Selenomonas sp. mPRGC5 and Selenomonas sp. mPRGC8 isolated from ruminal fluid of dairy goat (Capra hircus).</title>
        <authorList>
            <person name="Poothong S."/>
            <person name="Nuengjamnong C."/>
            <person name="Tanasupawat S."/>
        </authorList>
    </citation>
    <scope>NUCLEOTIDE SEQUENCE [LARGE SCALE GENOMIC DNA]</scope>
    <source>
        <strain evidence="12">mPRGC8</strain>
    </source>
</reference>
<dbReference type="NCBIfam" id="TIGR00023">
    <property type="entry name" value="glycerol-3-phosphate 1-O-acyltransferase PlsY"/>
    <property type="match status" value="1"/>
</dbReference>
<keyword evidence="2 10" id="KW-0444">Lipid biosynthesis</keyword>
<comment type="subcellular location">
    <subcellularLocation>
        <location evidence="10">Cell membrane</location>
        <topology evidence="10">Multi-pass membrane protein</topology>
    </subcellularLocation>
</comment>
<keyword evidence="4 10" id="KW-0812">Transmembrane</keyword>
<evidence type="ECO:0000256" key="4">
    <source>
        <dbReference type="ARBA" id="ARBA00022692"/>
    </source>
</evidence>
<evidence type="ECO:0000313" key="11">
    <source>
        <dbReference type="EMBL" id="TYZ28823.1"/>
    </source>
</evidence>
<dbReference type="SMART" id="SM01207">
    <property type="entry name" value="G3P_acyltransf"/>
    <property type="match status" value="1"/>
</dbReference>
<evidence type="ECO:0000256" key="3">
    <source>
        <dbReference type="ARBA" id="ARBA00022679"/>
    </source>
</evidence>
<dbReference type="InterPro" id="IPR003811">
    <property type="entry name" value="G3P_acylTferase_PlsY"/>
</dbReference>
<name>A0A5D6WLN1_9FIRM</name>
<accession>A0A5D6WLN1</accession>
<keyword evidence="6 10" id="KW-0443">Lipid metabolism</keyword>
<keyword evidence="5 10" id="KW-1133">Transmembrane helix</keyword>
<evidence type="ECO:0000256" key="1">
    <source>
        <dbReference type="ARBA" id="ARBA00022475"/>
    </source>
</evidence>
<keyword evidence="9 10" id="KW-1208">Phospholipid metabolism</keyword>
<comment type="caution">
    <text evidence="11">The sequence shown here is derived from an EMBL/GenBank/DDBJ whole genome shotgun (WGS) entry which is preliminary data.</text>
</comment>
<dbReference type="UniPathway" id="UPA00085"/>
<evidence type="ECO:0000256" key="8">
    <source>
        <dbReference type="ARBA" id="ARBA00023209"/>
    </source>
</evidence>
<dbReference type="AlphaFoldDB" id="A0A5D6WLN1"/>
<feature type="transmembrane region" description="Helical" evidence="10">
    <location>
        <begin position="107"/>
        <end position="131"/>
    </location>
</feature>
<gene>
    <name evidence="10 11" type="primary">plsY</name>
    <name evidence="11" type="ORF">FZ041_07035</name>
</gene>
<dbReference type="HAMAP" id="MF_01043">
    <property type="entry name" value="PlsY"/>
    <property type="match status" value="1"/>
</dbReference>
<evidence type="ECO:0000256" key="5">
    <source>
        <dbReference type="ARBA" id="ARBA00022989"/>
    </source>
</evidence>
<protein>
    <recommendedName>
        <fullName evidence="10">Glycerol-3-phosphate acyltransferase</fullName>
    </recommendedName>
    <alternativeName>
        <fullName evidence="10">Acyl-PO4 G3P acyltransferase</fullName>
    </alternativeName>
    <alternativeName>
        <fullName evidence="10">Acyl-phosphate--glycerol-3-phosphate acyltransferase</fullName>
    </alternativeName>
    <alternativeName>
        <fullName evidence="10">G3P acyltransferase</fullName>
        <shortName evidence="10">GPAT</shortName>
        <ecNumber evidence="10">2.3.1.275</ecNumber>
    </alternativeName>
    <alternativeName>
        <fullName evidence="10">Lysophosphatidic acid synthase</fullName>
        <shortName evidence="10">LPA synthase</shortName>
    </alternativeName>
</protein>
<sequence>MENMAIACLIAYLLGSIPNGLVFGKLLWHIDLREHGSHNIGATNAWRTLGKGPGFLIFLLDFLKGALSVWLGSLLAGTPMAMVLAGVLAIVGHSCSLFLKFKGGKGVATGLGVIVMMMPLPALIVFLVWLAIVKISGYVSLGSIVAAALVPVLAWQFGYPVEYIGFGVLAAAFIIIRHHANIGRLLSGTESKIKAGHR</sequence>
<comment type="subunit">
    <text evidence="10">Probably interacts with PlsX.</text>
</comment>
<dbReference type="Pfam" id="PF02660">
    <property type="entry name" value="G3P_acyltransf"/>
    <property type="match status" value="1"/>
</dbReference>
<dbReference type="EC" id="2.3.1.275" evidence="10"/>
<keyword evidence="11" id="KW-0012">Acyltransferase</keyword>
<evidence type="ECO:0000256" key="2">
    <source>
        <dbReference type="ARBA" id="ARBA00022516"/>
    </source>
</evidence>
<evidence type="ECO:0000313" key="12">
    <source>
        <dbReference type="Proteomes" id="UP000322783"/>
    </source>
</evidence>
<comment type="catalytic activity">
    <reaction evidence="10">
        <text>an acyl phosphate + sn-glycerol 3-phosphate = a 1-acyl-sn-glycero-3-phosphate + phosphate</text>
        <dbReference type="Rhea" id="RHEA:34075"/>
        <dbReference type="ChEBI" id="CHEBI:43474"/>
        <dbReference type="ChEBI" id="CHEBI:57597"/>
        <dbReference type="ChEBI" id="CHEBI:57970"/>
        <dbReference type="ChEBI" id="CHEBI:59918"/>
        <dbReference type="EC" id="2.3.1.275"/>
    </reaction>
</comment>
<keyword evidence="7 10" id="KW-0472">Membrane</keyword>
<keyword evidence="8 10" id="KW-0594">Phospholipid biosynthesis</keyword>